<dbReference type="InterPro" id="IPR002068">
    <property type="entry name" value="A-crystallin/Hsp20_dom"/>
</dbReference>
<dbReference type="Gene3D" id="2.60.40.790">
    <property type="match status" value="1"/>
</dbReference>
<dbReference type="AlphaFoldDB" id="A0A8J2T4Q4"/>
<reference evidence="6" key="1">
    <citation type="journal article" date="2013" name="Genome Announc.">
        <title>Genome sequence of the food spoilage yeast Zygosaccharomyces bailii CLIB 213(T).</title>
        <authorList>
            <person name="Galeote V."/>
            <person name="Bigey F."/>
            <person name="Devillers H."/>
            <person name="Neuveglise C."/>
            <person name="Dequin S."/>
        </authorList>
    </citation>
    <scope>NUCLEOTIDE SEQUENCE [LARGE SCALE GENOMIC DNA]</scope>
    <source>
        <strain evidence="6">CLIB 213 / ATCC 58445 / CBS 680 / CCRC 21525 / NBRC 1098 / NCYC 1416 / NRRL Y-2227</strain>
    </source>
</reference>
<sequence>MSYCVPFFDFFDTLNNEVVNFNRCLENLGYRKSQQLIANKHHPGKGKVEKTHKKNQKHSTTLNRLIGSDWSVLPVSLESTNIVPPLDLFEHDESYEVSVAIPGVKIKNDISVEYYRDKNQIVISGEIPSSVTEENKNKIRFKEVASGSFKRVISLPENPGVDASKIKADYSSGLLTVHIPKLKQKEPKGEVLKIALSDPLED</sequence>
<dbReference type="Proteomes" id="UP000019375">
    <property type="component" value="Unassembled WGS sequence"/>
</dbReference>
<comment type="similarity">
    <text evidence="2 3">Belongs to the small heat shock protein (HSP20) family.</text>
</comment>
<proteinExistence type="inferred from homology"/>
<evidence type="ECO:0000313" key="5">
    <source>
        <dbReference type="EMBL" id="CDF88216.1"/>
    </source>
</evidence>
<dbReference type="Pfam" id="PF00011">
    <property type="entry name" value="HSP20"/>
    <property type="match status" value="1"/>
</dbReference>
<evidence type="ECO:0000256" key="1">
    <source>
        <dbReference type="ARBA" id="ARBA00023016"/>
    </source>
</evidence>
<keyword evidence="6" id="KW-1185">Reference proteome</keyword>
<evidence type="ECO:0000259" key="4">
    <source>
        <dbReference type="PROSITE" id="PS01031"/>
    </source>
</evidence>
<feature type="domain" description="SHSP" evidence="4">
    <location>
        <begin position="77"/>
        <end position="197"/>
    </location>
</feature>
<evidence type="ECO:0000256" key="2">
    <source>
        <dbReference type="PROSITE-ProRule" id="PRU00285"/>
    </source>
</evidence>
<name>A0A8J2T4Q4_ZYGB2</name>
<dbReference type="PANTHER" id="PTHR11527">
    <property type="entry name" value="HEAT-SHOCK PROTEIN 20 FAMILY MEMBER"/>
    <property type="match status" value="1"/>
</dbReference>
<dbReference type="OrthoDB" id="5511210at2759"/>
<dbReference type="PROSITE" id="PS01031">
    <property type="entry name" value="SHSP"/>
    <property type="match status" value="1"/>
</dbReference>
<accession>A0A8J2T4Q4</accession>
<protein>
    <submittedName>
        <fullName evidence="5">BN860_04918g1_1</fullName>
    </submittedName>
</protein>
<evidence type="ECO:0000313" key="6">
    <source>
        <dbReference type="Proteomes" id="UP000019375"/>
    </source>
</evidence>
<dbReference type="InterPro" id="IPR031107">
    <property type="entry name" value="Small_HSP"/>
</dbReference>
<dbReference type="CDD" id="cd06464">
    <property type="entry name" value="ACD_sHsps-like"/>
    <property type="match status" value="1"/>
</dbReference>
<gene>
    <name evidence="5" type="ORF">BN860_04918g</name>
</gene>
<dbReference type="SUPFAM" id="SSF49764">
    <property type="entry name" value="HSP20-like chaperones"/>
    <property type="match status" value="1"/>
</dbReference>
<organism evidence="5 6">
    <name type="scientific">Zygosaccharomyces bailii (strain CLIB 213 / ATCC 58445 / CBS 680 / BCRC 21525 / NBRC 1098 / NCYC 1416 / NRRL Y-2227)</name>
    <dbReference type="NCBI Taxonomy" id="1333698"/>
    <lineage>
        <taxon>Eukaryota</taxon>
        <taxon>Fungi</taxon>
        <taxon>Dikarya</taxon>
        <taxon>Ascomycota</taxon>
        <taxon>Saccharomycotina</taxon>
        <taxon>Saccharomycetes</taxon>
        <taxon>Saccharomycetales</taxon>
        <taxon>Saccharomycetaceae</taxon>
        <taxon>Zygosaccharomyces</taxon>
    </lineage>
</organism>
<dbReference type="EMBL" id="HG316455">
    <property type="protein sequence ID" value="CDF88216.1"/>
    <property type="molecule type" value="Genomic_DNA"/>
</dbReference>
<dbReference type="InterPro" id="IPR008978">
    <property type="entry name" value="HSP20-like_chaperone"/>
</dbReference>
<evidence type="ECO:0000256" key="3">
    <source>
        <dbReference type="RuleBase" id="RU003616"/>
    </source>
</evidence>
<keyword evidence="1" id="KW-0346">Stress response</keyword>